<evidence type="ECO:0000313" key="2">
    <source>
        <dbReference type="Proteomes" id="UP001595445"/>
    </source>
</evidence>
<name>A0ABV7E141_9RHOB</name>
<proteinExistence type="predicted"/>
<dbReference type="Proteomes" id="UP001595445">
    <property type="component" value="Unassembled WGS sequence"/>
</dbReference>
<evidence type="ECO:0008006" key="3">
    <source>
        <dbReference type="Google" id="ProtNLM"/>
    </source>
</evidence>
<dbReference type="InterPro" id="IPR011856">
    <property type="entry name" value="tRNA_endonuc-like_dom_sf"/>
</dbReference>
<sequence length="241" mass="26600">MADIFHVQTDRGLSSSGLQTISDIQLDFHPWKSGAAVTDRMNMDVTMLEEVPKEQRTRAAGASPARSFTTKQMGDACEMLIAAELTLAGIPALKVPDNWPHYDVIAQPPDGPAQRISVKSRTFSRGPAYVGYQEPDQFDWLAIVVLAPESSSVRTVYLVPREEAGRVARRDKPTSRTANERYFRIDQLEGLFARYRDNFALRPAGVAPGSASAGDAGLETCRLRLHSRRSKAGAMHRSERA</sequence>
<accession>A0ABV7E141</accession>
<organism evidence="1 2">
    <name type="scientific">Tabrizicola soli</name>
    <dbReference type="NCBI Taxonomy" id="2185115"/>
    <lineage>
        <taxon>Bacteria</taxon>
        <taxon>Pseudomonadati</taxon>
        <taxon>Pseudomonadota</taxon>
        <taxon>Alphaproteobacteria</taxon>
        <taxon>Rhodobacterales</taxon>
        <taxon>Paracoccaceae</taxon>
        <taxon>Tabrizicola</taxon>
    </lineage>
</organism>
<dbReference type="RefSeq" id="WP_386259697.1">
    <property type="nucleotide sequence ID" value="NZ_JBHRSM010000039.1"/>
</dbReference>
<evidence type="ECO:0000313" key="1">
    <source>
        <dbReference type="EMBL" id="MFC3087913.1"/>
    </source>
</evidence>
<reference evidence="2" key="1">
    <citation type="journal article" date="2019" name="Int. J. Syst. Evol. Microbiol.">
        <title>The Global Catalogue of Microorganisms (GCM) 10K type strain sequencing project: providing services to taxonomists for standard genome sequencing and annotation.</title>
        <authorList>
            <consortium name="The Broad Institute Genomics Platform"/>
            <consortium name="The Broad Institute Genome Sequencing Center for Infectious Disease"/>
            <person name="Wu L."/>
            <person name="Ma J."/>
        </authorList>
    </citation>
    <scope>NUCLEOTIDE SEQUENCE [LARGE SCALE GENOMIC DNA]</scope>
    <source>
        <strain evidence="2">KCTC 62102</strain>
    </source>
</reference>
<dbReference type="Gene3D" id="3.40.1350.10">
    <property type="match status" value="1"/>
</dbReference>
<gene>
    <name evidence="1" type="ORF">ACFOD6_17870</name>
</gene>
<dbReference type="EMBL" id="JBHRSM010000039">
    <property type="protein sequence ID" value="MFC3087913.1"/>
    <property type="molecule type" value="Genomic_DNA"/>
</dbReference>
<protein>
    <recommendedName>
        <fullName evidence="3">PD(D/E)XK endonuclease domain-containing protein</fullName>
    </recommendedName>
</protein>
<keyword evidence="2" id="KW-1185">Reference proteome</keyword>
<comment type="caution">
    <text evidence="1">The sequence shown here is derived from an EMBL/GenBank/DDBJ whole genome shotgun (WGS) entry which is preliminary data.</text>
</comment>